<comment type="caution">
    <text evidence="1">The sequence shown here is derived from an EMBL/GenBank/DDBJ whole genome shotgun (WGS) entry which is preliminary data.</text>
</comment>
<gene>
    <name evidence="1" type="ORF">OEG84_11615</name>
</gene>
<name>A0ABT3Z985_9HYPH</name>
<evidence type="ECO:0000313" key="2">
    <source>
        <dbReference type="Proteomes" id="UP001073227"/>
    </source>
</evidence>
<dbReference type="RefSeq" id="WP_267653909.1">
    <property type="nucleotide sequence ID" value="NZ_JAOVZR010000001.1"/>
</dbReference>
<reference evidence="1" key="1">
    <citation type="submission" date="2022-10" db="EMBL/GenBank/DDBJ databases">
        <title>Hoeflea sp. G2-23, isolated from marine algae.</title>
        <authorList>
            <person name="Kristyanto S."/>
            <person name="Kim J.M."/>
            <person name="Jeon C.O."/>
        </authorList>
    </citation>
    <scope>NUCLEOTIDE SEQUENCE</scope>
    <source>
        <strain evidence="1">G2-23</strain>
    </source>
</reference>
<protein>
    <submittedName>
        <fullName evidence="1">Uncharacterized protein</fullName>
    </submittedName>
</protein>
<dbReference type="EMBL" id="JAOVZR010000001">
    <property type="protein sequence ID" value="MCY0148340.1"/>
    <property type="molecule type" value="Genomic_DNA"/>
</dbReference>
<organism evidence="1 2">
    <name type="scientific">Hoeflea algicola</name>
    <dbReference type="NCBI Taxonomy" id="2983763"/>
    <lineage>
        <taxon>Bacteria</taxon>
        <taxon>Pseudomonadati</taxon>
        <taxon>Pseudomonadota</taxon>
        <taxon>Alphaproteobacteria</taxon>
        <taxon>Hyphomicrobiales</taxon>
        <taxon>Rhizobiaceae</taxon>
        <taxon>Hoeflea</taxon>
    </lineage>
</organism>
<keyword evidence="2" id="KW-1185">Reference proteome</keyword>
<accession>A0ABT3Z985</accession>
<evidence type="ECO:0000313" key="1">
    <source>
        <dbReference type="EMBL" id="MCY0148340.1"/>
    </source>
</evidence>
<dbReference type="Proteomes" id="UP001073227">
    <property type="component" value="Unassembled WGS sequence"/>
</dbReference>
<proteinExistence type="predicted"/>
<sequence length="69" mass="7380">MSLEAAINEAVSRGLVDLQLRESIGGWQAIAKYRGREGGPWGVGCHADPVAALNVALEPERKSEMGVFD</sequence>